<organism evidence="1 2">
    <name type="scientific">Habropoda laboriosa</name>
    <dbReference type="NCBI Taxonomy" id="597456"/>
    <lineage>
        <taxon>Eukaryota</taxon>
        <taxon>Metazoa</taxon>
        <taxon>Ecdysozoa</taxon>
        <taxon>Arthropoda</taxon>
        <taxon>Hexapoda</taxon>
        <taxon>Insecta</taxon>
        <taxon>Pterygota</taxon>
        <taxon>Neoptera</taxon>
        <taxon>Endopterygota</taxon>
        <taxon>Hymenoptera</taxon>
        <taxon>Apocrita</taxon>
        <taxon>Aculeata</taxon>
        <taxon>Apoidea</taxon>
        <taxon>Anthophila</taxon>
        <taxon>Apidae</taxon>
        <taxon>Habropoda</taxon>
    </lineage>
</organism>
<sequence>MAFFQKKRLPSITCVTLLCEFFLREFSYHVSFRTPFFRTLFLNRSLAKFLDLRAFLRNSRA</sequence>
<dbReference type="Proteomes" id="UP000053825">
    <property type="component" value="Unassembled WGS sequence"/>
</dbReference>
<protein>
    <submittedName>
        <fullName evidence="1">Uncharacterized protein</fullName>
    </submittedName>
</protein>
<dbReference type="AlphaFoldDB" id="A0A0L7R677"/>
<evidence type="ECO:0000313" key="2">
    <source>
        <dbReference type="Proteomes" id="UP000053825"/>
    </source>
</evidence>
<proteinExistence type="predicted"/>
<keyword evidence="2" id="KW-1185">Reference proteome</keyword>
<gene>
    <name evidence="1" type="ORF">WH47_08762</name>
</gene>
<accession>A0A0L7R677</accession>
<evidence type="ECO:0000313" key="1">
    <source>
        <dbReference type="EMBL" id="KOC66370.1"/>
    </source>
</evidence>
<dbReference type="EMBL" id="KQ414646">
    <property type="protein sequence ID" value="KOC66370.1"/>
    <property type="molecule type" value="Genomic_DNA"/>
</dbReference>
<name>A0A0L7R677_9HYME</name>
<reference evidence="1 2" key="1">
    <citation type="submission" date="2015-07" db="EMBL/GenBank/DDBJ databases">
        <title>The genome of Habropoda laboriosa.</title>
        <authorList>
            <person name="Pan H."/>
            <person name="Kapheim K."/>
        </authorList>
    </citation>
    <scope>NUCLEOTIDE SEQUENCE [LARGE SCALE GENOMIC DNA]</scope>
    <source>
        <strain evidence="1">0110345459</strain>
    </source>
</reference>